<dbReference type="GO" id="GO:0043041">
    <property type="term" value="P:amino acid activation for nonribosomal peptide biosynthetic process"/>
    <property type="evidence" value="ECO:0007669"/>
    <property type="project" value="TreeGrafter"/>
</dbReference>
<protein>
    <recommendedName>
        <fullName evidence="1">AMP-dependent synthetase/ligase domain-containing protein</fullName>
    </recommendedName>
</protein>
<comment type="caution">
    <text evidence="2">The sequence shown here is derived from an EMBL/GenBank/DDBJ whole genome shotgun (WGS) entry which is preliminary data.</text>
</comment>
<accession>A0A4R4Q2N1</accession>
<evidence type="ECO:0000313" key="3">
    <source>
        <dbReference type="Proteomes" id="UP000295075"/>
    </source>
</evidence>
<dbReference type="Gene3D" id="3.40.50.12780">
    <property type="entry name" value="N-terminal domain of ligase-like"/>
    <property type="match status" value="1"/>
</dbReference>
<proteinExistence type="predicted"/>
<dbReference type="Proteomes" id="UP000295075">
    <property type="component" value="Unassembled WGS sequence"/>
</dbReference>
<name>A0A4R4Q2N1_9ACTN</name>
<feature type="domain" description="AMP-dependent synthetase/ligase" evidence="1">
    <location>
        <begin position="7"/>
        <end position="66"/>
    </location>
</feature>
<sequence>MAARAHGRLLNTYGPTETTVVATVADLTEWVGETVPIGRPVAELSCRIGDDGELLISGPQLATGYLDQPDLTAGRFRNGPSGREYRTGDRVHRNPAGDLEFLGRLDSQLKISGIRIEPGEIESALLAVDGIEQAGIRTLT</sequence>
<keyword evidence="3" id="KW-1185">Reference proteome</keyword>
<dbReference type="PANTHER" id="PTHR45527">
    <property type="entry name" value="NONRIBOSOMAL PEPTIDE SYNTHETASE"/>
    <property type="match status" value="1"/>
</dbReference>
<reference evidence="2 3" key="1">
    <citation type="submission" date="2019-03" db="EMBL/GenBank/DDBJ databases">
        <title>Draft genome sequences of novel Actinobacteria.</title>
        <authorList>
            <person name="Sahin N."/>
            <person name="Ay H."/>
            <person name="Saygin H."/>
        </authorList>
    </citation>
    <scope>NUCLEOTIDE SEQUENCE [LARGE SCALE GENOMIC DNA]</scope>
    <source>
        <strain evidence="2 3">JCM 30547</strain>
    </source>
</reference>
<dbReference type="SUPFAM" id="SSF56801">
    <property type="entry name" value="Acetyl-CoA synthetase-like"/>
    <property type="match status" value="1"/>
</dbReference>
<dbReference type="PANTHER" id="PTHR45527:SF1">
    <property type="entry name" value="FATTY ACID SYNTHASE"/>
    <property type="match status" value="1"/>
</dbReference>
<evidence type="ECO:0000313" key="2">
    <source>
        <dbReference type="EMBL" id="TDC29276.1"/>
    </source>
</evidence>
<evidence type="ECO:0000259" key="1">
    <source>
        <dbReference type="Pfam" id="PF00501"/>
    </source>
</evidence>
<dbReference type="GO" id="GO:0031177">
    <property type="term" value="F:phosphopantetheine binding"/>
    <property type="evidence" value="ECO:0007669"/>
    <property type="project" value="TreeGrafter"/>
</dbReference>
<organism evidence="2 3">
    <name type="scientific">Kribbella albertanoniae</name>
    <dbReference type="NCBI Taxonomy" id="1266829"/>
    <lineage>
        <taxon>Bacteria</taxon>
        <taxon>Bacillati</taxon>
        <taxon>Actinomycetota</taxon>
        <taxon>Actinomycetes</taxon>
        <taxon>Propionibacteriales</taxon>
        <taxon>Kribbellaceae</taxon>
        <taxon>Kribbella</taxon>
    </lineage>
</organism>
<dbReference type="Gene3D" id="3.30.300.30">
    <property type="match status" value="1"/>
</dbReference>
<dbReference type="InterPro" id="IPR045851">
    <property type="entry name" value="AMP-bd_C_sf"/>
</dbReference>
<dbReference type="GO" id="GO:0044550">
    <property type="term" value="P:secondary metabolite biosynthetic process"/>
    <property type="evidence" value="ECO:0007669"/>
    <property type="project" value="TreeGrafter"/>
</dbReference>
<dbReference type="InterPro" id="IPR000873">
    <property type="entry name" value="AMP-dep_synth/lig_dom"/>
</dbReference>
<dbReference type="InterPro" id="IPR042099">
    <property type="entry name" value="ANL_N_sf"/>
</dbReference>
<dbReference type="EMBL" id="SMKA01000062">
    <property type="protein sequence ID" value="TDC29276.1"/>
    <property type="molecule type" value="Genomic_DNA"/>
</dbReference>
<dbReference type="GO" id="GO:0005737">
    <property type="term" value="C:cytoplasm"/>
    <property type="evidence" value="ECO:0007669"/>
    <property type="project" value="TreeGrafter"/>
</dbReference>
<dbReference type="Pfam" id="PF00501">
    <property type="entry name" value="AMP-binding"/>
    <property type="match status" value="1"/>
</dbReference>
<dbReference type="OrthoDB" id="9803968at2"/>
<gene>
    <name evidence="2" type="ORF">E1261_16195</name>
</gene>
<dbReference type="AlphaFoldDB" id="A0A4R4Q2N1"/>